<dbReference type="Pfam" id="PF00753">
    <property type="entry name" value="Lactamase_B"/>
    <property type="match status" value="1"/>
</dbReference>
<feature type="domain" description="Metallo-beta-lactamase" evidence="1">
    <location>
        <begin position="68"/>
        <end position="301"/>
    </location>
</feature>
<sequence>MRLRKAFNSILIYFDHSALFETKIDITITQKKITKQAGVNYMKGVNLLKITVLMDDAVPGNTDLVAQHGASFFLEIKAEKEKTCVLVDVGQSSKALFHNMSRLNIDPESIDILVLTHCHYDHTGAVVDLLRASKKKDLPIIAHPTLFRPHFACKPVISYIGVPQGNGPLEIEAAGGRLLLSKDPVQVREGVIVLGEIPRKTDFEEPSIKAITIEEGHVKKDMLFDDTALAVNVEGHGIVIVTGCSHSGIVNITLHAKDIFSGIPIEGILGGFHLKDADPEHIEKTVSQLASLKPRWIAAGHCTGFDAMVAFKNYFGDDFTPLHAGKTVTIPKS</sequence>
<accession>A0A0T5X989</accession>
<gene>
    <name evidence="2" type="ORF">HMPREF1705_03984</name>
</gene>
<dbReference type="AlphaFoldDB" id="A0A0T5X989"/>
<name>A0A0T5X989_9BACT</name>
<dbReference type="InterPro" id="IPR001279">
    <property type="entry name" value="Metallo-B-lactamas"/>
</dbReference>
<dbReference type="Proteomes" id="UP000005273">
    <property type="component" value="Unassembled WGS sequence"/>
</dbReference>
<proteinExistence type="predicted"/>
<protein>
    <submittedName>
        <fullName evidence="2">Metallo-beta-lactamase domain protein</fullName>
    </submittedName>
</protein>
<dbReference type="EMBL" id="ACJX03000001">
    <property type="protein sequence ID" value="KRT34740.1"/>
    <property type="molecule type" value="Genomic_DNA"/>
</dbReference>
<dbReference type="InterPro" id="IPR036866">
    <property type="entry name" value="RibonucZ/Hydroxyglut_hydro"/>
</dbReference>
<dbReference type="SMART" id="SM00849">
    <property type="entry name" value="Lactamase_B"/>
    <property type="match status" value="1"/>
</dbReference>
<keyword evidence="3" id="KW-1185">Reference proteome</keyword>
<dbReference type="Gene3D" id="3.60.15.10">
    <property type="entry name" value="Ribonuclease Z/Hydroxyacylglutathione hydrolase-like"/>
    <property type="match status" value="1"/>
</dbReference>
<dbReference type="PANTHER" id="PTHR13754:SF18">
    <property type="entry name" value="7,8-DIHYDROPTERIN-6-METHYL-4-(BETA-D-RIBOFURANOSYL)-AMINOBENZENE-5'-PHOSPHATE SYNTHASE"/>
    <property type="match status" value="1"/>
</dbReference>
<dbReference type="GO" id="GO:0016740">
    <property type="term" value="F:transferase activity"/>
    <property type="evidence" value="ECO:0007669"/>
    <property type="project" value="TreeGrafter"/>
</dbReference>
<dbReference type="PANTHER" id="PTHR13754">
    <property type="entry name" value="METALLO-BETA-LACTAMASE SUPERFAMILY PROTEIN"/>
    <property type="match status" value="1"/>
</dbReference>
<organism evidence="2 3">
    <name type="scientific">Acetomicrobium hydrogeniformans ATCC BAA-1850</name>
    <dbReference type="NCBI Taxonomy" id="592015"/>
    <lineage>
        <taxon>Bacteria</taxon>
        <taxon>Thermotogati</taxon>
        <taxon>Synergistota</taxon>
        <taxon>Synergistia</taxon>
        <taxon>Synergistales</taxon>
        <taxon>Acetomicrobiaceae</taxon>
        <taxon>Acetomicrobium</taxon>
    </lineage>
</organism>
<dbReference type="STRING" id="592015.HMPREF1705_03984"/>
<reference evidence="3" key="1">
    <citation type="submission" date="2012-09" db="EMBL/GenBank/DDBJ databases">
        <authorList>
            <person name="Weinstock G."/>
            <person name="Sodergren E."/>
            <person name="Clifton S."/>
            <person name="Fulton L."/>
            <person name="Fulton B."/>
            <person name="Courtney L."/>
            <person name="Fronick C."/>
            <person name="Harrison M."/>
            <person name="Strong C."/>
            <person name="Farmer C."/>
            <person name="Delehaunty K."/>
            <person name="Markovic C."/>
            <person name="Hall O."/>
            <person name="Minx P."/>
            <person name="Tomlinson C."/>
            <person name="Mitreva M."/>
            <person name="Nelson J."/>
            <person name="Hou S."/>
            <person name="Wollam A."/>
            <person name="Pepin K.H."/>
            <person name="Johnson M."/>
            <person name="Bhonagiri V."/>
            <person name="Nash W.E."/>
            <person name="Suruliraj S."/>
            <person name="Warren W."/>
            <person name="Chinwalla A."/>
            <person name="Mardis E.R."/>
            <person name="Wilson R.K."/>
        </authorList>
    </citation>
    <scope>NUCLEOTIDE SEQUENCE [LARGE SCALE GENOMIC DNA]</scope>
    <source>
        <strain evidence="3">OS1</strain>
    </source>
</reference>
<dbReference type="eggNOG" id="COG1237">
    <property type="taxonomic scope" value="Bacteria"/>
</dbReference>
<dbReference type="InterPro" id="IPR041712">
    <property type="entry name" value="DHPS-like_MBL-fold"/>
</dbReference>
<dbReference type="InterPro" id="IPR052926">
    <property type="entry name" value="Metallo-beta-lactamase_dom"/>
</dbReference>
<evidence type="ECO:0000259" key="1">
    <source>
        <dbReference type="SMART" id="SM00849"/>
    </source>
</evidence>
<dbReference type="SUPFAM" id="SSF56281">
    <property type="entry name" value="Metallo-hydrolase/oxidoreductase"/>
    <property type="match status" value="1"/>
</dbReference>
<evidence type="ECO:0000313" key="2">
    <source>
        <dbReference type="EMBL" id="KRT34740.1"/>
    </source>
</evidence>
<dbReference type="CDD" id="cd07713">
    <property type="entry name" value="DHPS-like_MBL-fold"/>
    <property type="match status" value="1"/>
</dbReference>
<comment type="caution">
    <text evidence="2">The sequence shown here is derived from an EMBL/GenBank/DDBJ whole genome shotgun (WGS) entry which is preliminary data.</text>
</comment>
<evidence type="ECO:0000313" key="3">
    <source>
        <dbReference type="Proteomes" id="UP000005273"/>
    </source>
</evidence>